<dbReference type="Gene3D" id="1.10.260.40">
    <property type="entry name" value="lambda repressor-like DNA-binding domains"/>
    <property type="match status" value="1"/>
</dbReference>
<evidence type="ECO:0000256" key="1">
    <source>
        <dbReference type="SAM" id="MobiDB-lite"/>
    </source>
</evidence>
<feature type="domain" description="Bacteriophage CI repressor N-terminal" evidence="2">
    <location>
        <begin position="28"/>
        <end position="88"/>
    </location>
</feature>
<dbReference type="AlphaFoldDB" id="A0A377LSJ2"/>
<dbReference type="Pfam" id="PF16452">
    <property type="entry name" value="Phage_CI_C"/>
    <property type="match status" value="1"/>
</dbReference>
<dbReference type="Pfam" id="PF07022">
    <property type="entry name" value="Phage_CI_repr"/>
    <property type="match status" value="1"/>
</dbReference>
<sequence length="217" mass="24196">MIQKWNGQQKDLTNRKSIKLPEGGKDPIDRICAAYGFTSRQALCRHLDVSQSTMANRVMRGNFPSDWVLICAMETGASLDWLVYGRGEVPDFAAESEKTQNEHDADKKTLLRYTKIQNGVIHHQKQIVVSTELIPVGTTSPQFVSSDGLIWVVDDFSGELVDGFWMVEMDGVISIREIYRLPGGRVRVENGKASFECSASDMKVLGKVVSKTELLNA</sequence>
<evidence type="ECO:0000313" key="5">
    <source>
        <dbReference type="Proteomes" id="UP000255106"/>
    </source>
</evidence>
<dbReference type="GO" id="GO:0045892">
    <property type="term" value="P:negative regulation of DNA-templated transcription"/>
    <property type="evidence" value="ECO:0007669"/>
    <property type="project" value="InterPro"/>
</dbReference>
<feature type="domain" description="Bacteriophage CI repressor C-terminal" evidence="3">
    <location>
        <begin position="114"/>
        <end position="209"/>
    </location>
</feature>
<accession>A0A377LSJ2</accession>
<dbReference type="GO" id="GO:0003677">
    <property type="term" value="F:DNA binding"/>
    <property type="evidence" value="ECO:0007669"/>
    <property type="project" value="InterPro"/>
</dbReference>
<feature type="region of interest" description="Disordered" evidence="1">
    <location>
        <begin position="1"/>
        <end position="21"/>
    </location>
</feature>
<dbReference type="InterPro" id="IPR032499">
    <property type="entry name" value="Phage_CI_C"/>
</dbReference>
<dbReference type="Gene3D" id="2.10.109.10">
    <property type="entry name" value="Umud Fragment, subunit A"/>
    <property type="match status" value="1"/>
</dbReference>
<name>A0A377LSJ2_ENTCL</name>
<dbReference type="InterPro" id="IPR010982">
    <property type="entry name" value="Lambda_DNA-bd_dom_sf"/>
</dbReference>
<dbReference type="Proteomes" id="UP000255106">
    <property type="component" value="Unassembled WGS sequence"/>
</dbReference>
<proteinExistence type="predicted"/>
<reference evidence="4 5" key="1">
    <citation type="submission" date="2018-06" db="EMBL/GenBank/DDBJ databases">
        <authorList>
            <consortium name="Pathogen Informatics"/>
            <person name="Doyle S."/>
        </authorList>
    </citation>
    <scope>NUCLEOTIDE SEQUENCE [LARGE SCALE GENOMIC DNA]</scope>
    <source>
        <strain evidence="4 5">NCTC10005</strain>
    </source>
</reference>
<dbReference type="RefSeq" id="WP_072072161.1">
    <property type="nucleotide sequence ID" value="NZ_CP056776.1"/>
</dbReference>
<evidence type="ECO:0000259" key="2">
    <source>
        <dbReference type="Pfam" id="PF07022"/>
    </source>
</evidence>
<dbReference type="InterPro" id="IPR010744">
    <property type="entry name" value="Phage_CI_N"/>
</dbReference>
<dbReference type="EMBL" id="UGJB01000004">
    <property type="protein sequence ID" value="STQ09154.1"/>
    <property type="molecule type" value="Genomic_DNA"/>
</dbReference>
<feature type="compositionally biased region" description="Polar residues" evidence="1">
    <location>
        <begin position="1"/>
        <end position="11"/>
    </location>
</feature>
<organism evidence="4 5">
    <name type="scientific">Enterobacter cloacae</name>
    <dbReference type="NCBI Taxonomy" id="550"/>
    <lineage>
        <taxon>Bacteria</taxon>
        <taxon>Pseudomonadati</taxon>
        <taxon>Pseudomonadota</taxon>
        <taxon>Gammaproteobacteria</taxon>
        <taxon>Enterobacterales</taxon>
        <taxon>Enterobacteriaceae</taxon>
        <taxon>Enterobacter</taxon>
        <taxon>Enterobacter cloacae complex</taxon>
    </lineage>
</organism>
<protein>
    <submittedName>
        <fullName evidence="4">Phage repressor protein CI</fullName>
    </submittedName>
</protein>
<evidence type="ECO:0000313" key="4">
    <source>
        <dbReference type="EMBL" id="STQ09154.1"/>
    </source>
</evidence>
<gene>
    <name evidence="4" type="ORF">NCTC10005_01857</name>
</gene>
<dbReference type="GO" id="GO:0051259">
    <property type="term" value="P:protein complex oligomerization"/>
    <property type="evidence" value="ECO:0007669"/>
    <property type="project" value="InterPro"/>
</dbReference>
<evidence type="ECO:0000259" key="3">
    <source>
        <dbReference type="Pfam" id="PF16452"/>
    </source>
</evidence>